<keyword evidence="4 11" id="KW-0645">Protease</keyword>
<sequence length="564" mass="59881">MMLYQSDKMCTAQGDPFLSILHTLLQILTALLAAPSLMYSMVGDAQDMANAPGFVLASTPVSAINGTDSSADGNVLHMALDEIQDDEEQEYVHPWVKLQQHINHSKRRLAQMKDISEPSDEELQQAMQRRQSLVDEELRAKGDSMLEFSPPRVKHMPRGEVLEESSDSIVRARRFGSGAYRPSTIKTSSERRVSSGSTALRGGLQARGGYSSVEAKAESQYSVTQASQPSAPDTAGLAIEANDVGYFVTVKIGTSNSQYKMLVDSGSSDTWITGTNCKCGGSNRNKFGKSSSSSLKTNNDQYKISYGTGDVSVQLGTDTFEVAGLKLDKFTFGMASSESNEFGASKIPFDGLLGLGGSSLSVTNQDTVIDALKKANKVKAPIVGYRLGRAADGSGENRGQITFGGVDQSQISGSLTQMDNQSNKGYWEVKLDSVSVGGKQVSGSSTAILDTGTSLIIAPQDAADAIHQAIDGAKPDGNGGYTLPCTTKAQVSFTFAGKSFKMDSRDLLFAPKDSNNLKGTCVSAVSTGSTMNGAGWLLGAAFLKNVYLATNTDANQIGLGQLNQ</sequence>
<dbReference type="InterPro" id="IPR034164">
    <property type="entry name" value="Pepsin-like_dom"/>
</dbReference>
<dbReference type="PRINTS" id="PR00792">
    <property type="entry name" value="PEPSIN"/>
</dbReference>
<dbReference type="Pfam" id="PF00026">
    <property type="entry name" value="Asp"/>
    <property type="match status" value="1"/>
</dbReference>
<dbReference type="InterPro" id="IPR021109">
    <property type="entry name" value="Peptidase_aspartic_dom_sf"/>
</dbReference>
<keyword evidence="5 11" id="KW-0064">Aspartyl protease</keyword>
<evidence type="ECO:0000256" key="5">
    <source>
        <dbReference type="ARBA" id="ARBA00022750"/>
    </source>
</evidence>
<dbReference type="GO" id="GO:0004190">
    <property type="term" value="F:aspartic-type endopeptidase activity"/>
    <property type="evidence" value="ECO:0007669"/>
    <property type="project" value="UniProtKB-KW"/>
</dbReference>
<dbReference type="Gene3D" id="2.40.70.10">
    <property type="entry name" value="Acid Proteases"/>
    <property type="match status" value="2"/>
</dbReference>
<evidence type="ECO:0000256" key="4">
    <source>
        <dbReference type="ARBA" id="ARBA00022670"/>
    </source>
</evidence>
<dbReference type="PANTHER" id="PTHR47966:SF75">
    <property type="entry name" value="ENDOPEPTIDASE (CTSD), PUTATIVE (AFU_ORTHOLOGUE AFUA_4G07040)-RELATED"/>
    <property type="match status" value="1"/>
</dbReference>
<evidence type="ECO:0000256" key="8">
    <source>
        <dbReference type="ARBA" id="ARBA00023180"/>
    </source>
</evidence>
<organism evidence="14 15">
    <name type="scientific">Malassezia equina</name>
    <dbReference type="NCBI Taxonomy" id="1381935"/>
    <lineage>
        <taxon>Eukaryota</taxon>
        <taxon>Fungi</taxon>
        <taxon>Dikarya</taxon>
        <taxon>Basidiomycota</taxon>
        <taxon>Ustilaginomycotina</taxon>
        <taxon>Malasseziomycetes</taxon>
        <taxon>Malasseziales</taxon>
        <taxon>Malasseziaceae</taxon>
        <taxon>Malassezia</taxon>
    </lineage>
</organism>
<reference evidence="14" key="1">
    <citation type="submission" date="2023-03" db="EMBL/GenBank/DDBJ databases">
        <title>Mating type loci evolution in Malassezia.</title>
        <authorList>
            <person name="Coelho M.A."/>
        </authorList>
    </citation>
    <scope>NUCLEOTIDE SEQUENCE</scope>
    <source>
        <strain evidence="14">CBS 12830</strain>
    </source>
</reference>
<evidence type="ECO:0000259" key="13">
    <source>
        <dbReference type="PROSITE" id="PS51767"/>
    </source>
</evidence>
<feature type="active site" evidence="10">
    <location>
        <position position="450"/>
    </location>
</feature>
<comment type="similarity">
    <text evidence="2 11">Belongs to the peptidase A1 family.</text>
</comment>
<evidence type="ECO:0000256" key="1">
    <source>
        <dbReference type="ARBA" id="ARBA00004236"/>
    </source>
</evidence>
<proteinExistence type="inferred from homology"/>
<feature type="domain" description="Peptidase A1" evidence="13">
    <location>
        <begin position="246"/>
        <end position="560"/>
    </location>
</feature>
<keyword evidence="15" id="KW-1185">Reference proteome</keyword>
<accession>A0AAF0EB65</accession>
<dbReference type="AlphaFoldDB" id="A0AAF0EB65"/>
<evidence type="ECO:0000313" key="15">
    <source>
        <dbReference type="Proteomes" id="UP001214415"/>
    </source>
</evidence>
<evidence type="ECO:0000256" key="10">
    <source>
        <dbReference type="PIRSR" id="PIRSR601461-1"/>
    </source>
</evidence>
<evidence type="ECO:0000313" key="14">
    <source>
        <dbReference type="EMBL" id="WFD21401.1"/>
    </source>
</evidence>
<dbReference type="CDD" id="cd05471">
    <property type="entry name" value="pepsin_like"/>
    <property type="match status" value="1"/>
</dbReference>
<dbReference type="PROSITE" id="PS51767">
    <property type="entry name" value="PEPTIDASE_A1"/>
    <property type="match status" value="1"/>
</dbReference>
<evidence type="ECO:0000256" key="2">
    <source>
        <dbReference type="ARBA" id="ARBA00007447"/>
    </source>
</evidence>
<protein>
    <recommendedName>
        <fullName evidence="13">Peptidase A1 domain-containing protein</fullName>
    </recommendedName>
</protein>
<gene>
    <name evidence="14" type="ORF">MEQU1_000050</name>
</gene>
<evidence type="ECO:0000256" key="7">
    <source>
        <dbReference type="ARBA" id="ARBA00023136"/>
    </source>
</evidence>
<dbReference type="SUPFAM" id="SSF50630">
    <property type="entry name" value="Acid proteases"/>
    <property type="match status" value="1"/>
</dbReference>
<evidence type="ECO:0000256" key="12">
    <source>
        <dbReference type="SAM" id="MobiDB-lite"/>
    </source>
</evidence>
<dbReference type="FunFam" id="2.40.70.10:FF:000060">
    <property type="entry name" value="Aspartic-type endopeptidase ctsD"/>
    <property type="match status" value="1"/>
</dbReference>
<keyword evidence="3" id="KW-1003">Cell membrane</keyword>
<name>A0AAF0EB65_9BASI</name>
<keyword evidence="7" id="KW-0472">Membrane</keyword>
<evidence type="ECO:0000256" key="9">
    <source>
        <dbReference type="ARBA" id="ARBA00023288"/>
    </source>
</evidence>
<dbReference type="InterPro" id="IPR001461">
    <property type="entry name" value="Aspartic_peptidase_A1"/>
</dbReference>
<dbReference type="PROSITE" id="PS00141">
    <property type="entry name" value="ASP_PROTEASE"/>
    <property type="match status" value="2"/>
</dbReference>
<dbReference type="EMBL" id="CP119900">
    <property type="protein sequence ID" value="WFD21401.1"/>
    <property type="molecule type" value="Genomic_DNA"/>
</dbReference>
<dbReference type="Proteomes" id="UP001214415">
    <property type="component" value="Chromosome 1"/>
</dbReference>
<keyword evidence="9" id="KW-0449">Lipoprotein</keyword>
<dbReference type="PANTHER" id="PTHR47966">
    <property type="entry name" value="BETA-SITE APP-CLEAVING ENZYME, ISOFORM A-RELATED"/>
    <property type="match status" value="1"/>
</dbReference>
<dbReference type="GO" id="GO:0006508">
    <property type="term" value="P:proteolysis"/>
    <property type="evidence" value="ECO:0007669"/>
    <property type="project" value="UniProtKB-KW"/>
</dbReference>
<comment type="subcellular location">
    <subcellularLocation>
        <location evidence="1">Cell membrane</location>
    </subcellularLocation>
</comment>
<dbReference type="InterPro" id="IPR033121">
    <property type="entry name" value="PEPTIDASE_A1"/>
</dbReference>
<evidence type="ECO:0000256" key="3">
    <source>
        <dbReference type="ARBA" id="ARBA00022475"/>
    </source>
</evidence>
<evidence type="ECO:0000256" key="11">
    <source>
        <dbReference type="RuleBase" id="RU000454"/>
    </source>
</evidence>
<feature type="region of interest" description="Disordered" evidence="12">
    <location>
        <begin position="181"/>
        <end position="207"/>
    </location>
</feature>
<keyword evidence="6 11" id="KW-0378">Hydrolase</keyword>
<evidence type="ECO:0000256" key="6">
    <source>
        <dbReference type="ARBA" id="ARBA00022801"/>
    </source>
</evidence>
<feature type="active site" evidence="10">
    <location>
        <position position="264"/>
    </location>
</feature>
<dbReference type="GO" id="GO:0005886">
    <property type="term" value="C:plasma membrane"/>
    <property type="evidence" value="ECO:0007669"/>
    <property type="project" value="UniProtKB-SubCell"/>
</dbReference>
<dbReference type="InterPro" id="IPR001969">
    <property type="entry name" value="Aspartic_peptidase_AS"/>
</dbReference>
<keyword evidence="8" id="KW-0325">Glycoprotein</keyword>